<feature type="transmembrane region" description="Helical" evidence="1">
    <location>
        <begin position="113"/>
        <end position="134"/>
    </location>
</feature>
<keyword evidence="3" id="KW-1185">Reference proteome</keyword>
<name>A0A1M5XH15_9FIRM</name>
<dbReference type="Proteomes" id="UP000183954">
    <property type="component" value="Unassembled WGS sequence"/>
</dbReference>
<dbReference type="STRING" id="1121420.SAMN02746098_02007"/>
<organism evidence="2 3">
    <name type="scientific">Desulfosporosinus lacus DSM 15449</name>
    <dbReference type="NCBI Taxonomy" id="1121420"/>
    <lineage>
        <taxon>Bacteria</taxon>
        <taxon>Bacillati</taxon>
        <taxon>Bacillota</taxon>
        <taxon>Clostridia</taxon>
        <taxon>Eubacteriales</taxon>
        <taxon>Desulfitobacteriaceae</taxon>
        <taxon>Desulfosporosinus</taxon>
    </lineage>
</organism>
<accession>A0A1M5XH15</accession>
<reference evidence="3" key="1">
    <citation type="submission" date="2016-11" db="EMBL/GenBank/DDBJ databases">
        <authorList>
            <person name="Varghese N."/>
            <person name="Submissions S."/>
        </authorList>
    </citation>
    <scope>NUCLEOTIDE SEQUENCE [LARGE SCALE GENOMIC DNA]</scope>
    <source>
        <strain evidence="3">DSM 15449</strain>
    </source>
</reference>
<dbReference type="Gene3D" id="1.20.810.10">
    <property type="entry name" value="Cytochrome Bc1 Complex, Chain C"/>
    <property type="match status" value="1"/>
</dbReference>
<proteinExistence type="predicted"/>
<evidence type="ECO:0000313" key="3">
    <source>
        <dbReference type="Proteomes" id="UP000183954"/>
    </source>
</evidence>
<dbReference type="AlphaFoldDB" id="A0A1M5XH15"/>
<protein>
    <submittedName>
        <fullName evidence="2">Uncharacterized protein</fullName>
    </submittedName>
</protein>
<dbReference type="EMBL" id="FQXJ01000006">
    <property type="protein sequence ID" value="SHH98922.1"/>
    <property type="molecule type" value="Genomic_DNA"/>
</dbReference>
<feature type="transmembrane region" description="Helical" evidence="1">
    <location>
        <begin position="86"/>
        <end position="106"/>
    </location>
</feature>
<gene>
    <name evidence="2" type="ORF">SAMN02746098_02007</name>
</gene>
<evidence type="ECO:0000313" key="2">
    <source>
        <dbReference type="EMBL" id="SHH98922.1"/>
    </source>
</evidence>
<keyword evidence="1" id="KW-0812">Transmembrane</keyword>
<evidence type="ECO:0000256" key="1">
    <source>
        <dbReference type="SAM" id="Phobius"/>
    </source>
</evidence>
<keyword evidence="1" id="KW-1133">Transmembrane helix</keyword>
<sequence length="139" mass="15819">MDLIESERPQVPVEVEQSGSQEKLPLIELQVREYIGTFLWLGLLFALTAGLKVPLDSSPKAAAISISKAPWVFGAIQWLLQRWPAWLSGWVLPLLSMSVLLTLPWWGRKVGKTWAWIIFLILSLVWVGLTFVYWSESIN</sequence>
<dbReference type="InterPro" id="IPR027387">
    <property type="entry name" value="Cytb/b6-like_sf"/>
</dbReference>
<keyword evidence="1" id="KW-0472">Membrane</keyword>
<dbReference type="OrthoDB" id="1798552at2"/>